<protein>
    <submittedName>
        <fullName evidence="1">Uncharacterized protein</fullName>
    </submittedName>
</protein>
<sequence length="175" mass="19983">MDPRFTPISSQEPVSSSVINDAIYKTEHFTYRLLAVQLDGQGVSWYLYASDSDSDQNNRVDWVLGVFDTCGQLGFFLDLHLDNELKVPALKLAPDNRYLGVNGEGQFCFPVYAGVYRVGFKSYTVDICPDSLEKRIVHYIQSYKTEYLGLFENEKEACLGIYSHFDNRLRGCKMC</sequence>
<dbReference type="OrthoDB" id="6088752at2"/>
<accession>A0A5P1R9T6</accession>
<name>A0A5P1R9T6_9GAMM</name>
<organism evidence="1 2">
    <name type="scientific">Neptunomonas concharum</name>
    <dbReference type="NCBI Taxonomy" id="1031538"/>
    <lineage>
        <taxon>Bacteria</taxon>
        <taxon>Pseudomonadati</taxon>
        <taxon>Pseudomonadota</taxon>
        <taxon>Gammaproteobacteria</taxon>
        <taxon>Oceanospirillales</taxon>
        <taxon>Oceanospirillaceae</taxon>
        <taxon>Neptunomonas</taxon>
    </lineage>
</organism>
<evidence type="ECO:0000313" key="2">
    <source>
        <dbReference type="Proteomes" id="UP000324760"/>
    </source>
</evidence>
<dbReference type="RefSeq" id="WP_138988514.1">
    <property type="nucleotide sequence ID" value="NZ_CP043869.1"/>
</dbReference>
<keyword evidence="2" id="KW-1185">Reference proteome</keyword>
<evidence type="ECO:0000313" key="1">
    <source>
        <dbReference type="EMBL" id="QEQ96363.1"/>
    </source>
</evidence>
<dbReference type="AlphaFoldDB" id="A0A5P1R9T6"/>
<dbReference type="KEGG" id="ncu:F0U83_06395"/>
<gene>
    <name evidence="1" type="ORF">F0U83_06395</name>
</gene>
<reference evidence="1 2" key="1">
    <citation type="journal article" date="2019" name="Biochem. Eng. J.">
        <title>Metabolic engineering of the marine bacteria Neptunomonas concharum for the production of acetoin and meso-2,3-butanediol from acetate.</title>
        <authorList>
            <person name="Li W."/>
            <person name="Pu N."/>
            <person name="Liu C.-X."/>
            <person name="Yuan Q.-P."/>
            <person name="Li Z.-J."/>
        </authorList>
    </citation>
    <scope>NUCLEOTIDE SEQUENCE [LARGE SCALE GENOMIC DNA]</scope>
    <source>
        <strain evidence="1 2">JCM17730</strain>
    </source>
</reference>
<proteinExistence type="predicted"/>
<dbReference type="EMBL" id="CP043869">
    <property type="protein sequence ID" value="QEQ96363.1"/>
    <property type="molecule type" value="Genomic_DNA"/>
</dbReference>
<dbReference type="Proteomes" id="UP000324760">
    <property type="component" value="Chromosome"/>
</dbReference>